<comment type="caution">
    <text evidence="1">The sequence shown here is derived from an EMBL/GenBank/DDBJ whole genome shotgun (WGS) entry which is preliminary data.</text>
</comment>
<sequence length="150" mass="17244">MLCGSIGFENRRDNEFNSFMEGLKEAFYRTPVLQAPIVQQLNQRRQDNNYHSEVFLADFEDNAMTIYLAEYGARNFKDMVIMEEPFGRIEELWHLEMGLDPEQDDEVDGDVVEEADEVNQVLMTEDVDVQCLHVLAAASGCEEAGIEGWR</sequence>
<reference evidence="1" key="2">
    <citation type="submission" date="2023-05" db="EMBL/GenBank/DDBJ databases">
        <authorList>
            <person name="Schelkunov M.I."/>
        </authorList>
    </citation>
    <scope>NUCLEOTIDE SEQUENCE</scope>
    <source>
        <strain evidence="1">Hsosn_3</strain>
        <tissue evidence="1">Leaf</tissue>
    </source>
</reference>
<gene>
    <name evidence="1" type="ORF">POM88_049619</name>
</gene>
<evidence type="ECO:0000313" key="2">
    <source>
        <dbReference type="Proteomes" id="UP001237642"/>
    </source>
</evidence>
<organism evidence="1 2">
    <name type="scientific">Heracleum sosnowskyi</name>
    <dbReference type="NCBI Taxonomy" id="360622"/>
    <lineage>
        <taxon>Eukaryota</taxon>
        <taxon>Viridiplantae</taxon>
        <taxon>Streptophyta</taxon>
        <taxon>Embryophyta</taxon>
        <taxon>Tracheophyta</taxon>
        <taxon>Spermatophyta</taxon>
        <taxon>Magnoliopsida</taxon>
        <taxon>eudicotyledons</taxon>
        <taxon>Gunneridae</taxon>
        <taxon>Pentapetalae</taxon>
        <taxon>asterids</taxon>
        <taxon>campanulids</taxon>
        <taxon>Apiales</taxon>
        <taxon>Apiaceae</taxon>
        <taxon>Apioideae</taxon>
        <taxon>apioid superclade</taxon>
        <taxon>Tordylieae</taxon>
        <taxon>Tordyliinae</taxon>
        <taxon>Heracleum</taxon>
    </lineage>
</organism>
<protein>
    <submittedName>
        <fullName evidence="1">Uncharacterized protein</fullName>
    </submittedName>
</protein>
<accession>A0AAD8GXC5</accession>
<reference evidence="1" key="1">
    <citation type="submission" date="2023-02" db="EMBL/GenBank/DDBJ databases">
        <title>Genome of toxic invasive species Heracleum sosnowskyi carries increased number of genes despite the absence of recent whole-genome duplications.</title>
        <authorList>
            <person name="Schelkunov M."/>
            <person name="Shtratnikova V."/>
            <person name="Makarenko M."/>
            <person name="Klepikova A."/>
            <person name="Omelchenko D."/>
            <person name="Novikova G."/>
            <person name="Obukhova E."/>
            <person name="Bogdanov V."/>
            <person name="Penin A."/>
            <person name="Logacheva M."/>
        </authorList>
    </citation>
    <scope>NUCLEOTIDE SEQUENCE</scope>
    <source>
        <strain evidence="1">Hsosn_3</strain>
        <tissue evidence="1">Leaf</tissue>
    </source>
</reference>
<dbReference type="EMBL" id="JAUIZM010000011">
    <property type="protein sequence ID" value="KAK1356363.1"/>
    <property type="molecule type" value="Genomic_DNA"/>
</dbReference>
<name>A0AAD8GXC5_9APIA</name>
<keyword evidence="2" id="KW-1185">Reference proteome</keyword>
<dbReference type="Proteomes" id="UP001237642">
    <property type="component" value="Unassembled WGS sequence"/>
</dbReference>
<evidence type="ECO:0000313" key="1">
    <source>
        <dbReference type="EMBL" id="KAK1356363.1"/>
    </source>
</evidence>
<dbReference type="AlphaFoldDB" id="A0AAD8GXC5"/>
<proteinExistence type="predicted"/>